<reference evidence="2" key="1">
    <citation type="journal article" date="2023" name="Environ. Microbiol.">
        <title>The 2-methylpropene degradation pathway in Mycobacteriaceae family strains.</title>
        <authorList>
            <person name="Helbich S."/>
            <person name="Barrantes I."/>
            <person name="Dos Anjos Borges L.G."/>
            <person name="Pieper D.H."/>
            <person name="Vainshtein Y."/>
            <person name="Sohn K."/>
            <person name="Engesser K.H."/>
        </authorList>
    </citation>
    <scope>NUCLEOTIDE SEQUENCE</scope>
    <source>
        <strain evidence="2">IBE100</strain>
    </source>
</reference>
<keyword evidence="3" id="KW-1185">Reference proteome</keyword>
<evidence type="ECO:0000256" key="1">
    <source>
        <dbReference type="SAM" id="MobiDB-lite"/>
    </source>
</evidence>
<feature type="compositionally biased region" description="Gly residues" evidence="1">
    <location>
        <begin position="69"/>
        <end position="79"/>
    </location>
</feature>
<dbReference type="Proteomes" id="UP001154266">
    <property type="component" value="Unassembled WGS sequence"/>
</dbReference>
<gene>
    <name evidence="2" type="ORF">MNO81_29380</name>
</gene>
<organism evidence="2 3">
    <name type="scientific">Mycolicibacterium gadium</name>
    <name type="common">Mycobacterium gadium</name>
    <dbReference type="NCBI Taxonomy" id="1794"/>
    <lineage>
        <taxon>Bacteria</taxon>
        <taxon>Bacillati</taxon>
        <taxon>Actinomycetota</taxon>
        <taxon>Actinomycetes</taxon>
        <taxon>Mycobacteriales</taxon>
        <taxon>Mycobacteriaceae</taxon>
        <taxon>Mycolicibacterium</taxon>
    </lineage>
</organism>
<dbReference type="EMBL" id="JAKZMO010000050">
    <property type="protein sequence ID" value="MDG5486922.1"/>
    <property type="molecule type" value="Genomic_DNA"/>
</dbReference>
<name>A0ABT6GZK8_MYCGU</name>
<feature type="compositionally biased region" description="Gly residues" evidence="1">
    <location>
        <begin position="1"/>
        <end position="17"/>
    </location>
</feature>
<comment type="caution">
    <text evidence="2">The sequence shown here is derived from an EMBL/GenBank/DDBJ whole genome shotgun (WGS) entry which is preliminary data.</text>
</comment>
<evidence type="ECO:0000313" key="2">
    <source>
        <dbReference type="EMBL" id="MDG5486922.1"/>
    </source>
</evidence>
<dbReference type="RefSeq" id="WP_235621460.1">
    <property type="nucleotide sequence ID" value="NZ_JAKZMO010000050.1"/>
</dbReference>
<evidence type="ECO:0000313" key="3">
    <source>
        <dbReference type="Proteomes" id="UP001154266"/>
    </source>
</evidence>
<feature type="compositionally biased region" description="Low complexity" evidence="1">
    <location>
        <begin position="20"/>
        <end position="59"/>
    </location>
</feature>
<proteinExistence type="predicted"/>
<sequence>MSELNGGKGPAGAGAGDIVGVPTGPAGAANPPAAAGGALCATGPPPAGTDGAPPALGDPYAPAVELAGCAGGGVTGGGNTEPPPARPALNPREKSEEGVGVPALAADGRPAPDDVGDNPAAAAGFNPPEPNPPAPLAGETEPAPDKPPAPGIFNPPPLLPVDDSPPPAGVIGAGIGVGVPVAV</sequence>
<feature type="compositionally biased region" description="Pro residues" evidence="1">
    <location>
        <begin position="145"/>
        <end position="168"/>
    </location>
</feature>
<protein>
    <submittedName>
        <fullName evidence="2">Uncharacterized protein</fullName>
    </submittedName>
</protein>
<accession>A0ABT6GZK8</accession>
<feature type="region of interest" description="Disordered" evidence="1">
    <location>
        <begin position="1"/>
        <end position="175"/>
    </location>
</feature>